<feature type="domain" description="Transposase IS30-like HTH" evidence="2">
    <location>
        <begin position="35"/>
        <end position="70"/>
    </location>
</feature>
<dbReference type="Proteomes" id="UP000264006">
    <property type="component" value="Chromosome"/>
</dbReference>
<feature type="region of interest" description="Disordered" evidence="1">
    <location>
        <begin position="164"/>
        <end position="264"/>
    </location>
</feature>
<feature type="compositionally biased region" description="Low complexity" evidence="1">
    <location>
        <begin position="236"/>
        <end position="252"/>
    </location>
</feature>
<dbReference type="PANTHER" id="PTHR10948:SF23">
    <property type="entry name" value="TRANSPOSASE INSI FOR INSERTION SEQUENCE ELEMENT IS30A-RELATED"/>
    <property type="match status" value="1"/>
</dbReference>
<feature type="compositionally biased region" description="Basic and acidic residues" evidence="1">
    <location>
        <begin position="187"/>
        <end position="197"/>
    </location>
</feature>
<dbReference type="InterPro" id="IPR025246">
    <property type="entry name" value="IS30-like_HTH"/>
</dbReference>
<evidence type="ECO:0000313" key="4">
    <source>
        <dbReference type="Proteomes" id="UP000264006"/>
    </source>
</evidence>
<sequence>MGVSGPVGSRWFRDRGGMPSIQLTSGTDRFQSFVKREDIALLLRDGKSIRHIARELDRSPSTISREVRRNAATRSGKLEYRASVAQWKAELMARRAKPAKLVANDRLREYVQDRLAGNINAADGTTIVGPSVAFKGRRHGRRKDRRWATAWSPEQIANRLKLDFPDDESMRTSHEADLPGAGHPGPRRAEARTRRMSSDWSCAARAASPPGQPGQEVRDRPGDDLRTAGRGEGPRGARALGISRRATATAAAGSEGYSCSWSRT</sequence>
<gene>
    <name evidence="3" type="ORF">DVS28_a1683</name>
</gene>
<dbReference type="InterPro" id="IPR051917">
    <property type="entry name" value="Transposase-Integrase"/>
</dbReference>
<name>A0A346XVX7_9ACTN</name>
<evidence type="ECO:0000259" key="2">
    <source>
        <dbReference type="Pfam" id="PF13936"/>
    </source>
</evidence>
<dbReference type="KEGG" id="euz:DVS28_a1683"/>
<dbReference type="Gene3D" id="1.10.1270.10">
    <property type="entry name" value="TrpR-like"/>
    <property type="match status" value="1"/>
</dbReference>
<dbReference type="SUPFAM" id="SSF46689">
    <property type="entry name" value="Homeodomain-like"/>
    <property type="match status" value="1"/>
</dbReference>
<proteinExistence type="predicted"/>
<evidence type="ECO:0000256" key="1">
    <source>
        <dbReference type="SAM" id="MobiDB-lite"/>
    </source>
</evidence>
<dbReference type="InterPro" id="IPR038116">
    <property type="entry name" value="TrpR-like_sf"/>
</dbReference>
<dbReference type="GO" id="GO:0004803">
    <property type="term" value="F:transposase activity"/>
    <property type="evidence" value="ECO:0007669"/>
    <property type="project" value="TreeGrafter"/>
</dbReference>
<organism evidence="3 4">
    <name type="scientific">Euzebya pacifica</name>
    <dbReference type="NCBI Taxonomy" id="1608957"/>
    <lineage>
        <taxon>Bacteria</taxon>
        <taxon>Bacillati</taxon>
        <taxon>Actinomycetota</taxon>
        <taxon>Nitriliruptoria</taxon>
        <taxon>Euzebyales</taxon>
    </lineage>
</organism>
<dbReference type="GO" id="GO:0032196">
    <property type="term" value="P:transposition"/>
    <property type="evidence" value="ECO:0007669"/>
    <property type="project" value="TreeGrafter"/>
</dbReference>
<dbReference type="InterPro" id="IPR009057">
    <property type="entry name" value="Homeodomain-like_sf"/>
</dbReference>
<dbReference type="EMBL" id="CP031165">
    <property type="protein sequence ID" value="AXV06374.1"/>
    <property type="molecule type" value="Genomic_DNA"/>
</dbReference>
<feature type="compositionally biased region" description="Basic and acidic residues" evidence="1">
    <location>
        <begin position="216"/>
        <end position="235"/>
    </location>
</feature>
<protein>
    <submittedName>
        <fullName evidence="3">Mobile element protein</fullName>
    </submittedName>
</protein>
<dbReference type="Pfam" id="PF13936">
    <property type="entry name" value="HTH_38"/>
    <property type="match status" value="1"/>
</dbReference>
<evidence type="ECO:0000313" key="3">
    <source>
        <dbReference type="EMBL" id="AXV06374.1"/>
    </source>
</evidence>
<dbReference type="GO" id="GO:0005829">
    <property type="term" value="C:cytosol"/>
    <property type="evidence" value="ECO:0007669"/>
    <property type="project" value="TreeGrafter"/>
</dbReference>
<accession>A0A346XVX7</accession>
<dbReference type="PANTHER" id="PTHR10948">
    <property type="entry name" value="TRANSPOSASE"/>
    <property type="match status" value="1"/>
</dbReference>
<keyword evidence="4" id="KW-1185">Reference proteome</keyword>
<reference evidence="3 4" key="1">
    <citation type="submission" date="2018-09" db="EMBL/GenBank/DDBJ databases">
        <title>Complete genome sequence of Euzebya sp. DY32-46 isolated from seawater of Pacific Ocean.</title>
        <authorList>
            <person name="Xu L."/>
            <person name="Wu Y.-H."/>
            <person name="Xu X.-W."/>
        </authorList>
    </citation>
    <scope>NUCLEOTIDE SEQUENCE [LARGE SCALE GENOMIC DNA]</scope>
    <source>
        <strain evidence="3 4">DY32-46</strain>
    </source>
</reference>
<dbReference type="AlphaFoldDB" id="A0A346XVX7"/>
<feature type="compositionally biased region" description="Basic and acidic residues" evidence="1">
    <location>
        <begin position="164"/>
        <end position="177"/>
    </location>
</feature>